<comment type="caution">
    <text evidence="1">The sequence shown here is derived from an EMBL/GenBank/DDBJ whole genome shotgun (WGS) entry which is preliminary data.</text>
</comment>
<dbReference type="Proteomes" id="UP000266861">
    <property type="component" value="Unassembled WGS sequence"/>
</dbReference>
<accession>A0A397GQE1</accession>
<organism evidence="1 2">
    <name type="scientific">Diversispora epigaea</name>
    <dbReference type="NCBI Taxonomy" id="1348612"/>
    <lineage>
        <taxon>Eukaryota</taxon>
        <taxon>Fungi</taxon>
        <taxon>Fungi incertae sedis</taxon>
        <taxon>Mucoromycota</taxon>
        <taxon>Glomeromycotina</taxon>
        <taxon>Glomeromycetes</taxon>
        <taxon>Diversisporales</taxon>
        <taxon>Diversisporaceae</taxon>
        <taxon>Diversispora</taxon>
    </lineage>
</organism>
<sequence>MLRHIKKITTFFTRILIYQKNNHKSIKNEPFASVMLLLPLCKKFLYPSNMSTAKFPNIAKEIRNLNLQNYVYWSRDPNVWGNLSDWDIHFINENPGCTKEEAHRNLGVELDILLNNLPKGSRRLAKAITLKKALEVSLSFFIVGAHYHALQSRSERLVAQGNSRCCSKWEVYYSLDFLCPTILCVGSTIIICHFASTLQSCSE</sequence>
<proteinExistence type="predicted"/>
<dbReference type="EMBL" id="PQFF01000413">
    <property type="protein sequence ID" value="RHZ51734.1"/>
    <property type="molecule type" value="Genomic_DNA"/>
</dbReference>
<keyword evidence="2" id="KW-1185">Reference proteome</keyword>
<evidence type="ECO:0000313" key="2">
    <source>
        <dbReference type="Proteomes" id="UP000266861"/>
    </source>
</evidence>
<dbReference type="OrthoDB" id="2402052at2759"/>
<reference evidence="1 2" key="1">
    <citation type="submission" date="2018-08" db="EMBL/GenBank/DDBJ databases">
        <title>Genome and evolution of the arbuscular mycorrhizal fungus Diversispora epigaea (formerly Glomus versiforme) and its bacterial endosymbionts.</title>
        <authorList>
            <person name="Sun X."/>
            <person name="Fei Z."/>
            <person name="Harrison M."/>
        </authorList>
    </citation>
    <scope>NUCLEOTIDE SEQUENCE [LARGE SCALE GENOMIC DNA]</scope>
    <source>
        <strain evidence="1 2">IT104</strain>
    </source>
</reference>
<dbReference type="AlphaFoldDB" id="A0A397GQE1"/>
<gene>
    <name evidence="1" type="ORF">Glove_471g8</name>
</gene>
<evidence type="ECO:0000313" key="1">
    <source>
        <dbReference type="EMBL" id="RHZ51734.1"/>
    </source>
</evidence>
<name>A0A397GQE1_9GLOM</name>
<protein>
    <submittedName>
        <fullName evidence="1">Uncharacterized protein</fullName>
    </submittedName>
</protein>